<evidence type="ECO:0000256" key="5">
    <source>
        <dbReference type="PROSITE-ProRule" id="PRU10141"/>
    </source>
</evidence>
<evidence type="ECO:0000313" key="8">
    <source>
        <dbReference type="Proteomes" id="UP001216907"/>
    </source>
</evidence>
<protein>
    <submittedName>
        <fullName evidence="7">Serine/threonine-protein kinase</fullName>
        <ecNumber evidence="7">2.7.11.1</ecNumber>
    </submittedName>
</protein>
<feature type="binding site" evidence="5">
    <location>
        <position position="41"/>
    </location>
    <ligand>
        <name>ATP</name>
        <dbReference type="ChEBI" id="CHEBI:30616"/>
    </ligand>
</feature>
<dbReference type="Gene3D" id="1.10.510.10">
    <property type="entry name" value="Transferase(Phosphotransferase) domain 1"/>
    <property type="match status" value="1"/>
</dbReference>
<proteinExistence type="predicted"/>
<name>A0ABT6F4I4_9BACT</name>
<dbReference type="InterPro" id="IPR008271">
    <property type="entry name" value="Ser/Thr_kinase_AS"/>
</dbReference>
<dbReference type="PROSITE" id="PS00107">
    <property type="entry name" value="PROTEIN_KINASE_ATP"/>
    <property type="match status" value="1"/>
</dbReference>
<evidence type="ECO:0000259" key="6">
    <source>
        <dbReference type="PROSITE" id="PS50011"/>
    </source>
</evidence>
<organism evidence="7 8">
    <name type="scientific">Paludisphaera mucosa</name>
    <dbReference type="NCBI Taxonomy" id="3030827"/>
    <lineage>
        <taxon>Bacteria</taxon>
        <taxon>Pseudomonadati</taxon>
        <taxon>Planctomycetota</taxon>
        <taxon>Planctomycetia</taxon>
        <taxon>Isosphaerales</taxon>
        <taxon>Isosphaeraceae</taxon>
        <taxon>Paludisphaera</taxon>
    </lineage>
</organism>
<evidence type="ECO:0000256" key="1">
    <source>
        <dbReference type="ARBA" id="ARBA00022679"/>
    </source>
</evidence>
<keyword evidence="1 7" id="KW-0808">Transferase</keyword>
<dbReference type="GO" id="GO:0004674">
    <property type="term" value="F:protein serine/threonine kinase activity"/>
    <property type="evidence" value="ECO:0007669"/>
    <property type="project" value="UniProtKB-EC"/>
</dbReference>
<keyword evidence="4 5" id="KW-0067">ATP-binding</keyword>
<dbReference type="PANTHER" id="PTHR43289:SF6">
    <property type="entry name" value="SERINE_THREONINE-PROTEIN KINASE NEKL-3"/>
    <property type="match status" value="1"/>
</dbReference>
<dbReference type="PROSITE" id="PS50011">
    <property type="entry name" value="PROTEIN_KINASE_DOM"/>
    <property type="match status" value="1"/>
</dbReference>
<evidence type="ECO:0000256" key="4">
    <source>
        <dbReference type="ARBA" id="ARBA00022840"/>
    </source>
</evidence>
<dbReference type="InterPro" id="IPR017441">
    <property type="entry name" value="Protein_kinase_ATP_BS"/>
</dbReference>
<evidence type="ECO:0000313" key="7">
    <source>
        <dbReference type="EMBL" id="MDG3002487.1"/>
    </source>
</evidence>
<dbReference type="Proteomes" id="UP001216907">
    <property type="component" value="Unassembled WGS sequence"/>
</dbReference>
<dbReference type="SMART" id="SM00220">
    <property type="entry name" value="S_TKc"/>
    <property type="match status" value="1"/>
</dbReference>
<dbReference type="InterPro" id="IPR011009">
    <property type="entry name" value="Kinase-like_dom_sf"/>
</dbReference>
<dbReference type="Pfam" id="PF00069">
    <property type="entry name" value="Pkinase"/>
    <property type="match status" value="1"/>
</dbReference>
<keyword evidence="8" id="KW-1185">Reference proteome</keyword>
<accession>A0ABT6F4I4</accession>
<dbReference type="SUPFAM" id="SSF56112">
    <property type="entry name" value="Protein kinase-like (PK-like)"/>
    <property type="match status" value="1"/>
</dbReference>
<evidence type="ECO:0000256" key="3">
    <source>
        <dbReference type="ARBA" id="ARBA00022777"/>
    </source>
</evidence>
<dbReference type="EMBL" id="JARRAG010000001">
    <property type="protein sequence ID" value="MDG3002487.1"/>
    <property type="molecule type" value="Genomic_DNA"/>
</dbReference>
<dbReference type="EC" id="2.7.11.1" evidence="7"/>
<keyword evidence="3 7" id="KW-0418">Kinase</keyword>
<sequence length="821" mass="89564">MIGPGSTLNDRFLLQKELGRGGMGAVYAAVDQVLQRSVAIKVLKDQQAGDEVSKRLRLEAQIAARLLHDNVVRIYDFGQAGGTSYLVMEQVDGVSYVRRWRDLPLAGRLKILAGVAEALDYAHRQGVIHRDVKPGNVLLTAADVPKLSDFGLSLLAEHDDAAGVVRGTPHYMSPEQAKGQRLNYKTDLYSLGVMVYESAAGAVPFTGTAMTVMAQHANTPPPPILARDQPVSPDLEKLILALLAKRPEDRPASGAVVAEALRVEARKLQGGADVAAGEPAPDAAPEDAGEPVLDLGAGRAARGRAVAGAAPAARARRSEPAHAVAAPHVAAAEAADLAASPLVRKLLRTILAEPVSLNPEERYLNGYYLAHLLVGSRRRPFFARRKLERLNADRARLILALTYVLTAHDSEAAVPEAAQLLDERIEVRPALNPVVVAKFLSWRDNPNRRRMLRQARKALQDASAYAREHMTDAKGVLNVGLIPRSTEDLRKLAPEREVGDELVERWNRLADAWREHADLRETVLRYAGGAAYRDPSGAAMWAEVVYPLVEMSRWQRARRGKLRDAWHFVANRVLRLPDPGEKLHRTLTRHLAPRVVEQLDRSAVQLDRVLARSDPDDEAQPEDQDSRAARLAQGSEAARIGAIAAEADAEVVDSDQVALVDVDPIRFLQGELHELWKEAAAGMRQATGGPGPRPAGHRHTPLGPYRLAVVPSVRGAAAGQVVVQGMPSKQIEMLTPSLRTAGSRGRAIIAAWTYDDHSLLLTYSDFKSVQRYILWDAPHGRQTAYSDPADIYRELEALGMEVPEAMETALSRGFRPQGGRG</sequence>
<keyword evidence="2 5" id="KW-0547">Nucleotide-binding</keyword>
<reference evidence="7 8" key="1">
    <citation type="submission" date="2023-03" db="EMBL/GenBank/DDBJ databases">
        <title>Paludisphaera mucosa sp. nov. a novel planctomycete from northern fen.</title>
        <authorList>
            <person name="Ivanova A."/>
        </authorList>
    </citation>
    <scope>NUCLEOTIDE SEQUENCE [LARGE SCALE GENOMIC DNA]</scope>
    <source>
        <strain evidence="7 8">Pla2</strain>
    </source>
</reference>
<dbReference type="RefSeq" id="WP_277858851.1">
    <property type="nucleotide sequence ID" value="NZ_JARRAG010000001.1"/>
</dbReference>
<dbReference type="PROSITE" id="PS00108">
    <property type="entry name" value="PROTEIN_KINASE_ST"/>
    <property type="match status" value="1"/>
</dbReference>
<evidence type="ECO:0000256" key="2">
    <source>
        <dbReference type="ARBA" id="ARBA00022741"/>
    </source>
</evidence>
<comment type="caution">
    <text evidence="7">The sequence shown here is derived from an EMBL/GenBank/DDBJ whole genome shotgun (WGS) entry which is preliminary data.</text>
</comment>
<dbReference type="CDD" id="cd14014">
    <property type="entry name" value="STKc_PknB_like"/>
    <property type="match status" value="1"/>
</dbReference>
<dbReference type="InterPro" id="IPR000719">
    <property type="entry name" value="Prot_kinase_dom"/>
</dbReference>
<feature type="domain" description="Protein kinase" evidence="6">
    <location>
        <begin position="12"/>
        <end position="262"/>
    </location>
</feature>
<dbReference type="Gene3D" id="3.30.200.20">
    <property type="entry name" value="Phosphorylase Kinase, domain 1"/>
    <property type="match status" value="1"/>
</dbReference>
<gene>
    <name evidence="7" type="ORF">PZE19_01695</name>
</gene>
<dbReference type="PANTHER" id="PTHR43289">
    <property type="entry name" value="MITOGEN-ACTIVATED PROTEIN KINASE KINASE KINASE 20-RELATED"/>
    <property type="match status" value="1"/>
</dbReference>